<proteinExistence type="predicted"/>
<dbReference type="EMBL" id="CAJNOK010013733">
    <property type="protein sequence ID" value="CAF1190410.1"/>
    <property type="molecule type" value="Genomic_DNA"/>
</dbReference>
<sequence>MRDCFLWGPRMNDSNFLIYVATDSSVFSCDIPRNLKEVHTDKRYRENLVGTPRHFASHSLIRDASEKDIVHSGLEHTMEKAARAIMQTAMRFDLGLDIRTTAYVNVIEKIYKVYESAGITFGS</sequence>
<dbReference type="EMBL" id="CAJOBA010035258">
    <property type="protein sequence ID" value="CAF4001358.1"/>
    <property type="molecule type" value="Genomic_DNA"/>
</dbReference>
<evidence type="ECO:0008006" key="6">
    <source>
        <dbReference type="Google" id="ProtNLM"/>
    </source>
</evidence>
<dbReference type="Proteomes" id="UP000663829">
    <property type="component" value="Unassembled WGS sequence"/>
</dbReference>
<keyword evidence="5" id="KW-1185">Reference proteome</keyword>
<evidence type="ECO:0000313" key="3">
    <source>
        <dbReference type="EMBL" id="CAF3741078.1"/>
    </source>
</evidence>
<protein>
    <recommendedName>
        <fullName evidence="6">Glutamate dehydrogenase</fullName>
    </recommendedName>
</protein>
<reference evidence="1" key="1">
    <citation type="submission" date="2021-02" db="EMBL/GenBank/DDBJ databases">
        <authorList>
            <person name="Nowell W R."/>
        </authorList>
    </citation>
    <scope>NUCLEOTIDE SEQUENCE</scope>
</reference>
<dbReference type="Proteomes" id="UP000682733">
    <property type="component" value="Unassembled WGS sequence"/>
</dbReference>
<accession>A0A814EID3</accession>
<evidence type="ECO:0000313" key="2">
    <source>
        <dbReference type="EMBL" id="CAF1190410.1"/>
    </source>
</evidence>
<gene>
    <name evidence="1" type="ORF">GPM918_LOCUS12067</name>
    <name evidence="2" type="ORF">OVA965_LOCUS23506</name>
    <name evidence="3" type="ORF">SRO942_LOCUS12068</name>
    <name evidence="4" type="ORF">TMI583_LOCUS24222</name>
</gene>
<dbReference type="InterPro" id="IPR036291">
    <property type="entry name" value="NAD(P)-bd_dom_sf"/>
</dbReference>
<dbReference type="EMBL" id="CAJOBC010002596">
    <property type="protein sequence ID" value="CAF3741078.1"/>
    <property type="molecule type" value="Genomic_DNA"/>
</dbReference>
<dbReference type="OrthoDB" id="6718861at2759"/>
<comment type="caution">
    <text evidence="1">The sequence shown here is derived from an EMBL/GenBank/DDBJ whole genome shotgun (WGS) entry which is preliminary data.</text>
</comment>
<evidence type="ECO:0000313" key="1">
    <source>
        <dbReference type="EMBL" id="CAF0967740.1"/>
    </source>
</evidence>
<dbReference type="Proteomes" id="UP000681722">
    <property type="component" value="Unassembled WGS sequence"/>
</dbReference>
<name>A0A814EID3_9BILA</name>
<organism evidence="1 5">
    <name type="scientific">Didymodactylos carnosus</name>
    <dbReference type="NCBI Taxonomy" id="1234261"/>
    <lineage>
        <taxon>Eukaryota</taxon>
        <taxon>Metazoa</taxon>
        <taxon>Spiralia</taxon>
        <taxon>Gnathifera</taxon>
        <taxon>Rotifera</taxon>
        <taxon>Eurotatoria</taxon>
        <taxon>Bdelloidea</taxon>
        <taxon>Philodinida</taxon>
        <taxon>Philodinidae</taxon>
        <taxon>Didymodactylos</taxon>
    </lineage>
</organism>
<evidence type="ECO:0000313" key="5">
    <source>
        <dbReference type="Proteomes" id="UP000663829"/>
    </source>
</evidence>
<dbReference type="SUPFAM" id="SSF51735">
    <property type="entry name" value="NAD(P)-binding Rossmann-fold domains"/>
    <property type="match status" value="1"/>
</dbReference>
<dbReference type="EMBL" id="CAJNOQ010002596">
    <property type="protein sequence ID" value="CAF0967740.1"/>
    <property type="molecule type" value="Genomic_DNA"/>
</dbReference>
<evidence type="ECO:0000313" key="4">
    <source>
        <dbReference type="EMBL" id="CAF4001358.1"/>
    </source>
</evidence>
<dbReference type="Proteomes" id="UP000677228">
    <property type="component" value="Unassembled WGS sequence"/>
</dbReference>
<dbReference type="AlphaFoldDB" id="A0A814EID3"/>
<dbReference type="Gene3D" id="3.40.50.720">
    <property type="entry name" value="NAD(P)-binding Rossmann-like Domain"/>
    <property type="match status" value="1"/>
</dbReference>